<evidence type="ECO:0000313" key="3">
    <source>
        <dbReference type="Proteomes" id="UP000250831"/>
    </source>
</evidence>
<sequence>MEKELPIYTTQGVEFIVDVDKNELREKANPENSYPLYFMNDLGDAGYAFDHFDKATGKTLEILLPPFVALDPDGMARKYEKTLEELKSSTDFDVMVDQDLLKKRLDHGHLPTIDLAGQTFYADARIDLLRPKDDFSTMGIRFADLDDYYVLESNSYIFPYDPKTHELVNPDWENMTEYPKKLLLIEIPDVKVLDPVGWNRRNGYPETDDLKGIGLKLEFKAEIIPWNKSGIDELIAENRSKQPTKNTIKENNNLPEKKRGRKM</sequence>
<comment type="caution">
    <text evidence="2">The sequence shown here is derived from an EMBL/GenBank/DDBJ whole genome shotgun (WGS) entry which is preliminary data.</text>
</comment>
<protein>
    <submittedName>
        <fullName evidence="2">Uncharacterized protein</fullName>
    </submittedName>
</protein>
<organism evidence="2 3">
    <name type="scientific">Sphingobacterium athyrii</name>
    <dbReference type="NCBI Taxonomy" id="2152717"/>
    <lineage>
        <taxon>Bacteria</taxon>
        <taxon>Pseudomonadati</taxon>
        <taxon>Bacteroidota</taxon>
        <taxon>Sphingobacteriia</taxon>
        <taxon>Sphingobacteriales</taxon>
        <taxon>Sphingobacteriaceae</taxon>
        <taxon>Sphingobacterium</taxon>
    </lineage>
</organism>
<gene>
    <name evidence="2" type="ORF">DCO56_13920</name>
</gene>
<dbReference type="RefSeq" id="WP_108634364.1">
    <property type="nucleotide sequence ID" value="NZ_QCXX01000003.1"/>
</dbReference>
<evidence type="ECO:0000256" key="1">
    <source>
        <dbReference type="SAM" id="MobiDB-lite"/>
    </source>
</evidence>
<reference evidence="2 3" key="1">
    <citation type="submission" date="2018-04" db="EMBL/GenBank/DDBJ databases">
        <title>Sphingobacterium sp. M46 Genome.</title>
        <authorList>
            <person name="Cheng J."/>
            <person name="Li Y."/>
        </authorList>
    </citation>
    <scope>NUCLEOTIDE SEQUENCE [LARGE SCALE GENOMIC DNA]</scope>
    <source>
        <strain evidence="2 3">M46</strain>
    </source>
</reference>
<dbReference type="OrthoDB" id="771660at2"/>
<dbReference type="AlphaFoldDB" id="A0A363NUP5"/>
<feature type="region of interest" description="Disordered" evidence="1">
    <location>
        <begin position="238"/>
        <end position="263"/>
    </location>
</feature>
<dbReference type="Proteomes" id="UP000250831">
    <property type="component" value="Unassembled WGS sequence"/>
</dbReference>
<keyword evidence="3" id="KW-1185">Reference proteome</keyword>
<evidence type="ECO:0000313" key="2">
    <source>
        <dbReference type="EMBL" id="PUV24438.1"/>
    </source>
</evidence>
<name>A0A363NUP5_9SPHI</name>
<proteinExistence type="predicted"/>
<dbReference type="EMBL" id="QCXX01000003">
    <property type="protein sequence ID" value="PUV24438.1"/>
    <property type="molecule type" value="Genomic_DNA"/>
</dbReference>
<accession>A0A363NUP5</accession>
<feature type="compositionally biased region" description="Polar residues" evidence="1">
    <location>
        <begin position="241"/>
        <end position="254"/>
    </location>
</feature>